<dbReference type="PANTHER" id="PTHR43792:SF9">
    <property type="entry name" value="RIBOSOMAL-PROTEIN-ALANINE ACETYLTRANSFERASE"/>
    <property type="match status" value="1"/>
</dbReference>
<name>A0ABS5PTL2_9FIRM</name>
<protein>
    <submittedName>
        <fullName evidence="2">GNAT family N-acetyltransferase</fullName>
    </submittedName>
</protein>
<evidence type="ECO:0000313" key="3">
    <source>
        <dbReference type="Proteomes" id="UP000746471"/>
    </source>
</evidence>
<gene>
    <name evidence="2" type="ORF">KHM83_16305</name>
</gene>
<feature type="domain" description="N-acetyltransferase" evidence="1">
    <location>
        <begin position="17"/>
        <end position="181"/>
    </location>
</feature>
<comment type="caution">
    <text evidence="2">The sequence shown here is derived from an EMBL/GenBank/DDBJ whole genome shotgun (WGS) entry which is preliminary data.</text>
</comment>
<sequence length="187" mass="21911">MDKAVFTNFPIIHTERLTLRALTNSDIYDFYRILSSETAMRYYGIMPVESREIASWFIDQYRSGFLNETLIRWAITFKESGDFIGSCGFQGLNENASRAEIGYELHPNYWGYGYMKEALSAIIAWGFDIFELNRIEALIYPENIPSEKTILSLGFTLEGCLKEYAFFRNQYTDLNLFRLLKREYTLL</sequence>
<dbReference type="Gene3D" id="3.40.630.30">
    <property type="match status" value="1"/>
</dbReference>
<keyword evidence="3" id="KW-1185">Reference proteome</keyword>
<dbReference type="InterPro" id="IPR016181">
    <property type="entry name" value="Acyl_CoA_acyltransferase"/>
</dbReference>
<dbReference type="RefSeq" id="WP_213238113.1">
    <property type="nucleotide sequence ID" value="NZ_JAHBCL010000034.1"/>
</dbReference>
<dbReference type="EMBL" id="JAHBCL010000034">
    <property type="protein sequence ID" value="MBS7528252.1"/>
    <property type="molecule type" value="Genomic_DNA"/>
</dbReference>
<dbReference type="InterPro" id="IPR051531">
    <property type="entry name" value="N-acetyltransferase"/>
</dbReference>
<reference evidence="2 3" key="1">
    <citation type="submission" date="2021-05" db="EMBL/GenBank/DDBJ databases">
        <title>Fusibacter ferrireducens sp. nov., an anaerobic, sulfur- and Fe-reducing bacterium isolated from the mangrove sediment.</title>
        <authorList>
            <person name="Qiu D."/>
        </authorList>
    </citation>
    <scope>NUCLEOTIDE SEQUENCE [LARGE SCALE GENOMIC DNA]</scope>
    <source>
        <strain evidence="2 3">DSM 12116</strain>
    </source>
</reference>
<dbReference type="SUPFAM" id="SSF55729">
    <property type="entry name" value="Acyl-CoA N-acyltransferases (Nat)"/>
    <property type="match status" value="1"/>
</dbReference>
<dbReference type="Pfam" id="PF13302">
    <property type="entry name" value="Acetyltransf_3"/>
    <property type="match status" value="1"/>
</dbReference>
<dbReference type="PROSITE" id="PS51186">
    <property type="entry name" value="GNAT"/>
    <property type="match status" value="1"/>
</dbReference>
<proteinExistence type="predicted"/>
<organism evidence="2 3">
    <name type="scientific">Fusibacter paucivorans</name>
    <dbReference type="NCBI Taxonomy" id="76009"/>
    <lineage>
        <taxon>Bacteria</taxon>
        <taxon>Bacillati</taxon>
        <taxon>Bacillota</taxon>
        <taxon>Clostridia</taxon>
        <taxon>Eubacteriales</taxon>
        <taxon>Eubacteriales Family XII. Incertae Sedis</taxon>
        <taxon>Fusibacter</taxon>
    </lineage>
</organism>
<evidence type="ECO:0000259" key="1">
    <source>
        <dbReference type="PROSITE" id="PS51186"/>
    </source>
</evidence>
<evidence type="ECO:0000313" key="2">
    <source>
        <dbReference type="EMBL" id="MBS7528252.1"/>
    </source>
</evidence>
<dbReference type="Proteomes" id="UP000746471">
    <property type="component" value="Unassembled WGS sequence"/>
</dbReference>
<dbReference type="InterPro" id="IPR000182">
    <property type="entry name" value="GNAT_dom"/>
</dbReference>
<dbReference type="PANTHER" id="PTHR43792">
    <property type="entry name" value="GNAT FAMILY, PUTATIVE (AFU_ORTHOLOGUE AFUA_3G00765)-RELATED-RELATED"/>
    <property type="match status" value="1"/>
</dbReference>
<accession>A0ABS5PTL2</accession>